<dbReference type="Pfam" id="PF02894">
    <property type="entry name" value="GFO_IDH_MocA_C"/>
    <property type="match status" value="1"/>
</dbReference>
<dbReference type="RefSeq" id="WP_230575384.1">
    <property type="nucleotide sequence ID" value="NZ_CAKJTI010000011.1"/>
</dbReference>
<dbReference type="EMBL" id="CAKJTI010000011">
    <property type="protein sequence ID" value="CAG9613301.1"/>
    <property type="molecule type" value="Genomic_DNA"/>
</dbReference>
<dbReference type="Proteomes" id="UP000789423">
    <property type="component" value="Unassembled WGS sequence"/>
</dbReference>
<organism evidence="5 6">
    <name type="scientific">Bacillus rhizoplanae</name>
    <dbReference type="NCBI Taxonomy" id="2880966"/>
    <lineage>
        <taxon>Bacteria</taxon>
        <taxon>Bacillati</taxon>
        <taxon>Bacillota</taxon>
        <taxon>Bacilli</taxon>
        <taxon>Bacillales</taxon>
        <taxon>Bacillaceae</taxon>
        <taxon>Bacillus</taxon>
    </lineage>
</organism>
<gene>
    <name evidence="5" type="primary">iolW</name>
    <name evidence="5" type="ORF">BACCIP111899_02515</name>
</gene>
<proteinExistence type="inferred from homology"/>
<accession>A0ABM8YC56</accession>
<keyword evidence="6" id="KW-1185">Reference proteome</keyword>
<dbReference type="PANTHER" id="PTHR43708:SF5">
    <property type="entry name" value="CONSERVED EXPRESSED OXIDOREDUCTASE (EUROFUNG)-RELATED"/>
    <property type="match status" value="1"/>
</dbReference>
<dbReference type="Pfam" id="PF01408">
    <property type="entry name" value="GFO_IDH_MocA"/>
    <property type="match status" value="1"/>
</dbReference>
<dbReference type="Gene3D" id="3.30.360.10">
    <property type="entry name" value="Dihydrodipicolinate Reductase, domain 2"/>
    <property type="match status" value="1"/>
</dbReference>
<comment type="similarity">
    <text evidence="1">Belongs to the Gfo/Idh/MocA family.</text>
</comment>
<dbReference type="EC" id="1.1.1.371" evidence="5"/>
<evidence type="ECO:0000259" key="3">
    <source>
        <dbReference type="Pfam" id="PF01408"/>
    </source>
</evidence>
<comment type="caution">
    <text evidence="5">The sequence shown here is derived from an EMBL/GenBank/DDBJ whole genome shotgun (WGS) entry which is preliminary data.</text>
</comment>
<evidence type="ECO:0000256" key="1">
    <source>
        <dbReference type="ARBA" id="ARBA00010928"/>
    </source>
</evidence>
<protein>
    <submittedName>
        <fullName evidence="5">Scyllo-inositol 2-dehydrogenase (NADP(+)) IolW</fullName>
        <ecNumber evidence="5">1.1.1.371</ecNumber>
    </submittedName>
</protein>
<evidence type="ECO:0000313" key="5">
    <source>
        <dbReference type="EMBL" id="CAG9613301.1"/>
    </source>
</evidence>
<dbReference type="InterPro" id="IPR000683">
    <property type="entry name" value="Gfo/Idh/MocA-like_OxRdtase_N"/>
</dbReference>
<dbReference type="Gene3D" id="3.40.50.720">
    <property type="entry name" value="NAD(P)-binding Rossmann-like Domain"/>
    <property type="match status" value="1"/>
</dbReference>
<sequence>MNKIGVGIVGYGFSSTTFHIPLLQTIEDYEIRAVVSSQEEKVKASFPHVEVVTTIDELVMQENIDLIIITSPNTTHFGYAKKAILHGKHVVVEKPFVVTVEEGEELIALAKQYGVVLSVYHNRRLDNDFRTIQKLLQDDKIGKVYTYEAHFDRFRPHVRDRWREHKLPGSGMLFDLGSHLIDQALHLFGMPEAVYADVINQRPGSQIDDYFHIILHYEEMRVILHSSSHVKYAGPHFSIHGEKGSIVKHGMDSQEEQLKTGKKPGDVGYGEDAMYMYAILSTEEQEIRVPTEIGCYENYYKGVRDAIMKQEMPPVTAEEALNVIRVITACLQSSQQGIIVKW</sequence>
<evidence type="ECO:0000256" key="2">
    <source>
        <dbReference type="ARBA" id="ARBA00023002"/>
    </source>
</evidence>
<feature type="domain" description="Gfo/Idh/MocA-like oxidoreductase C-terminal" evidence="4">
    <location>
        <begin position="134"/>
        <end position="338"/>
    </location>
</feature>
<dbReference type="GO" id="GO:0102497">
    <property type="term" value="F:scyllo-inositol dehydrogenase (NADP+) activity"/>
    <property type="evidence" value="ECO:0007669"/>
    <property type="project" value="UniProtKB-EC"/>
</dbReference>
<feature type="domain" description="Gfo/Idh/MocA-like oxidoreductase N-terminal" evidence="3">
    <location>
        <begin position="4"/>
        <end position="121"/>
    </location>
</feature>
<evidence type="ECO:0000313" key="6">
    <source>
        <dbReference type="Proteomes" id="UP000789423"/>
    </source>
</evidence>
<dbReference type="PANTHER" id="PTHR43708">
    <property type="entry name" value="CONSERVED EXPRESSED OXIDOREDUCTASE (EUROFUNG)"/>
    <property type="match status" value="1"/>
</dbReference>
<dbReference type="NCBIfam" id="NF008607">
    <property type="entry name" value="PRK11579.1"/>
    <property type="match status" value="1"/>
</dbReference>
<dbReference type="InterPro" id="IPR004104">
    <property type="entry name" value="Gfo/Idh/MocA-like_OxRdtase_C"/>
</dbReference>
<name>A0ABM8YC56_9BACI</name>
<dbReference type="InterPro" id="IPR051317">
    <property type="entry name" value="Gfo/Idh/MocA_oxidoreduct"/>
</dbReference>
<reference evidence="5 6" key="1">
    <citation type="submission" date="2021-10" db="EMBL/GenBank/DDBJ databases">
        <authorList>
            <person name="Criscuolo A."/>
        </authorList>
    </citation>
    <scope>NUCLEOTIDE SEQUENCE [LARGE SCALE GENOMIC DNA]</scope>
    <source>
        <strain evidence="6">CIP 111899</strain>
    </source>
</reference>
<evidence type="ECO:0000259" key="4">
    <source>
        <dbReference type="Pfam" id="PF02894"/>
    </source>
</evidence>
<dbReference type="InterPro" id="IPR036291">
    <property type="entry name" value="NAD(P)-bd_dom_sf"/>
</dbReference>
<dbReference type="SUPFAM" id="SSF51735">
    <property type="entry name" value="NAD(P)-binding Rossmann-fold domains"/>
    <property type="match status" value="1"/>
</dbReference>
<keyword evidence="2 5" id="KW-0560">Oxidoreductase</keyword>